<comment type="subcellular location">
    <subcellularLocation>
        <location evidence="1">Membrane</location>
        <topology evidence="1">Multi-pass membrane protein</topology>
    </subcellularLocation>
</comment>
<name>A0A1B6D2G6_9HEMI</name>
<dbReference type="PANTHER" id="PTHR45840:SF10">
    <property type="entry name" value="RHOMBOID PROTEASE"/>
    <property type="match status" value="1"/>
</dbReference>
<gene>
    <name evidence="9" type="ORF">g.27982</name>
    <name evidence="8" type="ORF">g.27983</name>
</gene>
<evidence type="ECO:0000256" key="1">
    <source>
        <dbReference type="ARBA" id="ARBA00004141"/>
    </source>
</evidence>
<protein>
    <recommendedName>
        <fullName evidence="7">Peptidase S54 rhomboid domain-containing protein</fullName>
    </recommendedName>
</protein>
<keyword evidence="5 6" id="KW-0472">Membrane</keyword>
<feature type="transmembrane region" description="Helical" evidence="6">
    <location>
        <begin position="20"/>
        <end position="43"/>
    </location>
</feature>
<dbReference type="GO" id="GO:0004252">
    <property type="term" value="F:serine-type endopeptidase activity"/>
    <property type="evidence" value="ECO:0007669"/>
    <property type="project" value="InterPro"/>
</dbReference>
<evidence type="ECO:0000256" key="2">
    <source>
        <dbReference type="ARBA" id="ARBA00009045"/>
    </source>
</evidence>
<keyword evidence="3 6" id="KW-0812">Transmembrane</keyword>
<feature type="transmembrane region" description="Helical" evidence="6">
    <location>
        <begin position="177"/>
        <end position="198"/>
    </location>
</feature>
<feature type="transmembrane region" description="Helical" evidence="6">
    <location>
        <begin position="123"/>
        <end position="143"/>
    </location>
</feature>
<dbReference type="Gene3D" id="1.20.1540.10">
    <property type="entry name" value="Rhomboid-like"/>
    <property type="match status" value="1"/>
</dbReference>
<sequence length="216" mass="24169">MKVSVAMSVRAETDAIRGQLLHYIPLFILSVSLVQVIIFIVGKPELFQLLLFSYKHLKDVWRYLSYMLLHTDAIHLVLNITIQCLVASLLEYEQGSLRTGMVYISGGLAGSIGTSILDPELSMVGASAGVYAVLLSHISHLVLNWKHLSYKSYRLISVCSLCTGDVLYNVLHPNLPLISWSAHLSGAIVGLLAGFVFYSRHSEKRHFIALEKFYWC</sequence>
<feature type="transmembrane region" description="Helical" evidence="6">
    <location>
        <begin position="155"/>
        <end position="171"/>
    </location>
</feature>
<evidence type="ECO:0000313" key="8">
    <source>
        <dbReference type="EMBL" id="JAS19892.1"/>
    </source>
</evidence>
<keyword evidence="4 6" id="KW-1133">Transmembrane helix</keyword>
<feature type="transmembrane region" description="Helical" evidence="6">
    <location>
        <begin position="100"/>
        <end position="117"/>
    </location>
</feature>
<dbReference type="EMBL" id="GEDC01015801">
    <property type="protein sequence ID" value="JAS21497.1"/>
    <property type="molecule type" value="Transcribed_RNA"/>
</dbReference>
<proteinExistence type="inferred from homology"/>
<accession>A0A1B6D2G6</accession>
<dbReference type="AlphaFoldDB" id="A0A1B6D2G6"/>
<feature type="transmembrane region" description="Helical" evidence="6">
    <location>
        <begin position="63"/>
        <end position="88"/>
    </location>
</feature>
<feature type="domain" description="Peptidase S54 rhomboid" evidence="7">
    <location>
        <begin position="59"/>
        <end position="199"/>
    </location>
</feature>
<dbReference type="InterPro" id="IPR051739">
    <property type="entry name" value="Rhomboid_IM_Serine_Proteases"/>
</dbReference>
<dbReference type="InterPro" id="IPR022764">
    <property type="entry name" value="Peptidase_S54_rhomboid_dom"/>
</dbReference>
<dbReference type="PANTHER" id="PTHR45840">
    <property type="entry name" value="RHOMBOID-RELATED PROTEIN"/>
    <property type="match status" value="1"/>
</dbReference>
<comment type="similarity">
    <text evidence="2">Belongs to the peptidase S54 family.</text>
</comment>
<organism evidence="8">
    <name type="scientific">Clastoptera arizonana</name>
    <name type="common">Arizona spittle bug</name>
    <dbReference type="NCBI Taxonomy" id="38151"/>
    <lineage>
        <taxon>Eukaryota</taxon>
        <taxon>Metazoa</taxon>
        <taxon>Ecdysozoa</taxon>
        <taxon>Arthropoda</taxon>
        <taxon>Hexapoda</taxon>
        <taxon>Insecta</taxon>
        <taxon>Pterygota</taxon>
        <taxon>Neoptera</taxon>
        <taxon>Paraneoptera</taxon>
        <taxon>Hemiptera</taxon>
        <taxon>Auchenorrhyncha</taxon>
        <taxon>Cercopoidea</taxon>
        <taxon>Clastopteridae</taxon>
        <taxon>Clastoptera</taxon>
    </lineage>
</organism>
<evidence type="ECO:0000256" key="6">
    <source>
        <dbReference type="SAM" id="Phobius"/>
    </source>
</evidence>
<dbReference type="SUPFAM" id="SSF144091">
    <property type="entry name" value="Rhomboid-like"/>
    <property type="match status" value="1"/>
</dbReference>
<reference evidence="8" key="1">
    <citation type="submission" date="2015-12" db="EMBL/GenBank/DDBJ databases">
        <title>De novo transcriptome assembly of four potential Pierce s Disease insect vectors from Arizona vineyards.</title>
        <authorList>
            <person name="Tassone E.E."/>
        </authorList>
    </citation>
    <scope>NUCLEOTIDE SEQUENCE</scope>
</reference>
<dbReference type="EMBL" id="GEDC01017406">
    <property type="protein sequence ID" value="JAS19892.1"/>
    <property type="molecule type" value="Transcribed_RNA"/>
</dbReference>
<evidence type="ECO:0000256" key="4">
    <source>
        <dbReference type="ARBA" id="ARBA00022989"/>
    </source>
</evidence>
<evidence type="ECO:0000256" key="3">
    <source>
        <dbReference type="ARBA" id="ARBA00022692"/>
    </source>
</evidence>
<evidence type="ECO:0000313" key="9">
    <source>
        <dbReference type="EMBL" id="JAS21497.1"/>
    </source>
</evidence>
<dbReference type="GO" id="GO:0016020">
    <property type="term" value="C:membrane"/>
    <property type="evidence" value="ECO:0007669"/>
    <property type="project" value="UniProtKB-SubCell"/>
</dbReference>
<evidence type="ECO:0000259" key="7">
    <source>
        <dbReference type="Pfam" id="PF01694"/>
    </source>
</evidence>
<dbReference type="InterPro" id="IPR035952">
    <property type="entry name" value="Rhomboid-like_sf"/>
</dbReference>
<evidence type="ECO:0000256" key="5">
    <source>
        <dbReference type="ARBA" id="ARBA00023136"/>
    </source>
</evidence>
<dbReference type="Pfam" id="PF01694">
    <property type="entry name" value="Rhomboid"/>
    <property type="match status" value="1"/>
</dbReference>